<dbReference type="VEuPathDB" id="FungiDB:I7I51_07426"/>
<gene>
    <name evidence="1" type="ORF">I7I51_07426</name>
</gene>
<protein>
    <submittedName>
        <fullName evidence="1">Uncharacterized protein</fullName>
    </submittedName>
</protein>
<organism evidence="1 2">
    <name type="scientific">Ajellomyces capsulatus</name>
    <name type="common">Darling's disease fungus</name>
    <name type="synonym">Histoplasma capsulatum</name>
    <dbReference type="NCBI Taxonomy" id="5037"/>
    <lineage>
        <taxon>Eukaryota</taxon>
        <taxon>Fungi</taxon>
        <taxon>Dikarya</taxon>
        <taxon>Ascomycota</taxon>
        <taxon>Pezizomycotina</taxon>
        <taxon>Eurotiomycetes</taxon>
        <taxon>Eurotiomycetidae</taxon>
        <taxon>Onygenales</taxon>
        <taxon>Ajellomycetaceae</taxon>
        <taxon>Histoplasma</taxon>
    </lineage>
</organism>
<evidence type="ECO:0000313" key="1">
    <source>
        <dbReference type="EMBL" id="QSS58007.1"/>
    </source>
</evidence>
<dbReference type="AlphaFoldDB" id="A0A8A1M1D6"/>
<proteinExistence type="predicted"/>
<evidence type="ECO:0000313" key="2">
    <source>
        <dbReference type="Proteomes" id="UP000663671"/>
    </source>
</evidence>
<dbReference type="EMBL" id="CP069109">
    <property type="protein sequence ID" value="QSS58007.1"/>
    <property type="molecule type" value="Genomic_DNA"/>
</dbReference>
<dbReference type="Proteomes" id="UP000663671">
    <property type="component" value="Chromosome 2"/>
</dbReference>
<sequence length="120" mass="13641">MIEPAADCARGGLHPRLTSVFDWVRHAADGTAGRNCVLVLKRCQKKGGVARWRRYPKNRREYHDGSREFITKNERRQLDDTTPRNVIERGLHLADPRCLGDEGRLVGVGEEVYDKNEAGE</sequence>
<accession>A0A8A1M1D6</accession>
<name>A0A8A1M1D6_AJECA</name>
<reference evidence="1" key="1">
    <citation type="submission" date="2021-01" db="EMBL/GenBank/DDBJ databases">
        <title>Chromosome-level genome assembly of a human fungal pathogen reveals clustering of transcriptionally co-regulated genes.</title>
        <authorList>
            <person name="Voorhies M."/>
            <person name="Cohen S."/>
            <person name="Shea T.P."/>
            <person name="Petrus S."/>
            <person name="Munoz J.F."/>
            <person name="Poplawski S."/>
            <person name="Goldman W.E."/>
            <person name="Michael T."/>
            <person name="Cuomo C.A."/>
            <person name="Sil A."/>
            <person name="Beyhan S."/>
        </authorList>
    </citation>
    <scope>NUCLEOTIDE SEQUENCE</scope>
    <source>
        <strain evidence="1">WU24</strain>
    </source>
</reference>